<feature type="transmembrane region" description="Helical" evidence="5">
    <location>
        <begin position="6"/>
        <end position="25"/>
    </location>
</feature>
<comment type="similarity">
    <text evidence="2">Belongs to the AB hydrolase superfamily. Isoprenylcysteine methylesterase family.</text>
</comment>
<feature type="transmembrane region" description="Helical" evidence="5">
    <location>
        <begin position="154"/>
        <end position="175"/>
    </location>
</feature>
<dbReference type="PANTHER" id="PTHR48081">
    <property type="entry name" value="AB HYDROLASE SUPERFAMILY PROTEIN C4A8.06C"/>
    <property type="match status" value="1"/>
</dbReference>
<keyword evidence="5" id="KW-0472">Membrane</keyword>
<dbReference type="EC" id="3.1.1.n2" evidence="3"/>
<feature type="transmembrane region" description="Helical" evidence="5">
    <location>
        <begin position="122"/>
        <end position="148"/>
    </location>
</feature>
<evidence type="ECO:0000256" key="5">
    <source>
        <dbReference type="SAM" id="Phobius"/>
    </source>
</evidence>
<dbReference type="EMBL" id="LGRX02027900">
    <property type="protein sequence ID" value="KAK3248662.1"/>
    <property type="molecule type" value="Genomic_DNA"/>
</dbReference>
<accession>A0AAE0F272</accession>
<evidence type="ECO:0000313" key="8">
    <source>
        <dbReference type="Proteomes" id="UP001190700"/>
    </source>
</evidence>
<keyword evidence="5" id="KW-1133">Transmembrane helix</keyword>
<dbReference type="PANTHER" id="PTHR48081:SF33">
    <property type="entry name" value="KYNURENINE FORMAMIDASE"/>
    <property type="match status" value="1"/>
</dbReference>
<dbReference type="Pfam" id="PF20434">
    <property type="entry name" value="BD-FAE"/>
    <property type="match status" value="1"/>
</dbReference>
<dbReference type="Proteomes" id="UP001190700">
    <property type="component" value="Unassembled WGS sequence"/>
</dbReference>
<evidence type="ECO:0000256" key="2">
    <source>
        <dbReference type="ARBA" id="ARBA00038028"/>
    </source>
</evidence>
<dbReference type="InterPro" id="IPR029058">
    <property type="entry name" value="AB_hydrolase_fold"/>
</dbReference>
<keyword evidence="5" id="KW-0812">Transmembrane</keyword>
<dbReference type="Gene3D" id="3.40.50.1820">
    <property type="entry name" value="alpha/beta hydrolase"/>
    <property type="match status" value="1"/>
</dbReference>
<comment type="caution">
    <text evidence="7">The sequence shown here is derived from an EMBL/GenBank/DDBJ whole genome shotgun (WGS) entry which is preliminary data.</text>
</comment>
<protein>
    <recommendedName>
        <fullName evidence="3">protein-S-isoprenylcysteine alpha-carbonyl methylesterase</fullName>
        <ecNumber evidence="3">3.1.1.n2</ecNumber>
    </recommendedName>
</protein>
<evidence type="ECO:0000256" key="3">
    <source>
        <dbReference type="ARBA" id="ARBA00038928"/>
    </source>
</evidence>
<dbReference type="InterPro" id="IPR050300">
    <property type="entry name" value="GDXG_lipolytic_enzyme"/>
</dbReference>
<dbReference type="InterPro" id="IPR049492">
    <property type="entry name" value="BD-FAE-like_dom"/>
</dbReference>
<feature type="domain" description="BD-FAE-like" evidence="6">
    <location>
        <begin position="193"/>
        <end position="339"/>
    </location>
</feature>
<name>A0AAE0F272_9CHLO</name>
<evidence type="ECO:0000256" key="1">
    <source>
        <dbReference type="ARBA" id="ARBA00022801"/>
    </source>
</evidence>
<dbReference type="SUPFAM" id="SSF53474">
    <property type="entry name" value="alpha/beta-Hydrolases"/>
    <property type="match status" value="1"/>
</dbReference>
<dbReference type="AlphaFoldDB" id="A0AAE0F272"/>
<sequence length="380" mass="41676">MELGTTILTAITAQFVLCALTSLYWSGLWRKDVRAAWRAAVREQYYDGTLDSDDVDSYLCTLDIHTNGSATGPTVAYVHGGSWFRGTPRCFFYSGNAAPYFASQKGVIGASIGYRLAKARPIVLYLLYPLAVTTVISLVCICCAVPFVGTEIPWCQVAAVVCVSTFSFMWSHGLHPLGGHTYRIREKGVTGNEMLRDLARGVKFLKDRGRALALRDQRIFLVGHSAGAHLSACLLSGGWHLKEVGLEPGDISGVALLCGPLDLEHLVHKHLHPIMARFVRSMALDPAFGPDTSSWTSWKPAALLGKMNFGKHCPKWLLFTGTKDKLVSADDSDKLEVKLREVGVDVHRKWFNGGHLPSDFGRRSDTVIPEVLALFGITTP</sequence>
<proteinExistence type="inferred from homology"/>
<gene>
    <name evidence="7" type="ORF">CYMTET_41880</name>
</gene>
<reference evidence="7 8" key="1">
    <citation type="journal article" date="2015" name="Genome Biol. Evol.">
        <title>Comparative Genomics of a Bacterivorous Green Alga Reveals Evolutionary Causalities and Consequences of Phago-Mixotrophic Mode of Nutrition.</title>
        <authorList>
            <person name="Burns J.A."/>
            <person name="Paasch A."/>
            <person name="Narechania A."/>
            <person name="Kim E."/>
        </authorList>
    </citation>
    <scope>NUCLEOTIDE SEQUENCE [LARGE SCALE GENOMIC DNA]</scope>
    <source>
        <strain evidence="7 8">PLY_AMNH</strain>
    </source>
</reference>
<evidence type="ECO:0000256" key="4">
    <source>
        <dbReference type="ARBA" id="ARBA00049507"/>
    </source>
</evidence>
<evidence type="ECO:0000313" key="7">
    <source>
        <dbReference type="EMBL" id="KAK3248662.1"/>
    </source>
</evidence>
<comment type="catalytic activity">
    <reaction evidence="4">
        <text>[protein]-C-terminal S-[(2E,6E)-farnesyl]-L-cysteine methyl ester + H2O = [protein]-C-terminal S-[(2E,6E)-farnesyl]-L-cysteine + methanol + H(+)</text>
        <dbReference type="Rhea" id="RHEA:48520"/>
        <dbReference type="Rhea" id="RHEA-COMP:12125"/>
        <dbReference type="Rhea" id="RHEA-COMP:12126"/>
        <dbReference type="ChEBI" id="CHEBI:15377"/>
        <dbReference type="ChEBI" id="CHEBI:15378"/>
        <dbReference type="ChEBI" id="CHEBI:17790"/>
        <dbReference type="ChEBI" id="CHEBI:90510"/>
        <dbReference type="ChEBI" id="CHEBI:90511"/>
        <dbReference type="EC" id="3.1.1.n2"/>
    </reaction>
</comment>
<evidence type="ECO:0000259" key="6">
    <source>
        <dbReference type="Pfam" id="PF20434"/>
    </source>
</evidence>
<keyword evidence="1" id="KW-0378">Hydrolase</keyword>
<keyword evidence="8" id="KW-1185">Reference proteome</keyword>
<dbReference type="GO" id="GO:0004061">
    <property type="term" value="F:arylformamidase activity"/>
    <property type="evidence" value="ECO:0007669"/>
    <property type="project" value="TreeGrafter"/>
</dbReference>
<organism evidence="7 8">
    <name type="scientific">Cymbomonas tetramitiformis</name>
    <dbReference type="NCBI Taxonomy" id="36881"/>
    <lineage>
        <taxon>Eukaryota</taxon>
        <taxon>Viridiplantae</taxon>
        <taxon>Chlorophyta</taxon>
        <taxon>Pyramimonadophyceae</taxon>
        <taxon>Pyramimonadales</taxon>
        <taxon>Pyramimonadaceae</taxon>
        <taxon>Cymbomonas</taxon>
    </lineage>
</organism>